<name>A0AAE7P3U3_9CAUD</name>
<dbReference type="Proteomes" id="UP000828328">
    <property type="component" value="Segment"/>
</dbReference>
<dbReference type="Pfam" id="PF09669">
    <property type="entry name" value="Phage_pRha"/>
    <property type="match status" value="1"/>
</dbReference>
<dbReference type="InterPro" id="IPR005039">
    <property type="entry name" value="Ant_C"/>
</dbReference>
<organism evidence="2 3">
    <name type="scientific">Bacillus phage BCPST</name>
    <dbReference type="NCBI Taxonomy" id="2801506"/>
    <lineage>
        <taxon>Viruses</taxon>
        <taxon>Duplodnaviria</taxon>
        <taxon>Heunggongvirae</taxon>
        <taxon>Uroviricota</taxon>
        <taxon>Caudoviricetes</taxon>
        <taxon>Sejongvirinae</taxon>
        <taxon>Yihwangvirus</taxon>
        <taxon>Yihwangvirus BCPST</taxon>
    </lineage>
</organism>
<keyword evidence="3" id="KW-1185">Reference proteome</keyword>
<dbReference type="NCBIfam" id="TIGR02681">
    <property type="entry name" value="phage_pRha"/>
    <property type="match status" value="1"/>
</dbReference>
<evidence type="ECO:0000313" key="3">
    <source>
        <dbReference type="Proteomes" id="UP000828328"/>
    </source>
</evidence>
<accession>A0AAE7P3U3</accession>
<protein>
    <submittedName>
        <fullName evidence="2">Rha family regulatory protein</fullName>
    </submittedName>
</protein>
<evidence type="ECO:0000313" key="2">
    <source>
        <dbReference type="EMBL" id="QQO38646.1"/>
    </source>
</evidence>
<dbReference type="EMBL" id="MW392802">
    <property type="protein sequence ID" value="QQO38646.1"/>
    <property type="molecule type" value="Genomic_DNA"/>
</dbReference>
<feature type="domain" description="Antirepressor protein C-terminal" evidence="1">
    <location>
        <begin position="141"/>
        <end position="238"/>
    </location>
</feature>
<reference evidence="2" key="1">
    <citation type="submission" date="2020-12" db="EMBL/GenBank/DDBJ databases">
        <authorList>
            <person name="Youbin C."/>
            <person name="Kawngpyo K."/>
        </authorList>
    </citation>
    <scope>NUCLEOTIDE SEQUENCE</scope>
</reference>
<gene>
    <name evidence="2" type="ORF">BCPST_028</name>
</gene>
<dbReference type="InterPro" id="IPR014054">
    <property type="entry name" value="Phage_regulatory_Rha"/>
</dbReference>
<evidence type="ECO:0000259" key="1">
    <source>
        <dbReference type="Pfam" id="PF03374"/>
    </source>
</evidence>
<dbReference type="GO" id="GO:0003677">
    <property type="term" value="F:DNA binding"/>
    <property type="evidence" value="ECO:0007669"/>
    <property type="project" value="InterPro"/>
</dbReference>
<proteinExistence type="predicted"/>
<sequence>MSNIVFIENNEVVTDSLNVAGVFGKEHSKVIRAIESMQCSDEFRKANFGVSEYKTENNNKSYKKYLIKKDGLSFLVMGFTGEKAAQFKEMYIMEFNRMEQELNNRNLDSFMITDPIARAEKWIKEQQEKQLLLVQNKELSEKIIEAKPKLDMYDAWLDVEGHCSIGEFARRVGLGRNTMFEKLRQMKILMDKGINKNMPYQRFMKYFKIIDSMKGDKAYRVTVLNKEGCVWLHKKLQQEKEKLEPLKEKYNANLSVTYNDNAGIAQVELGNKPTEWVKHPEEDDYVKDQKIDL</sequence>
<dbReference type="Pfam" id="PF03374">
    <property type="entry name" value="ANT"/>
    <property type="match status" value="1"/>
</dbReference>